<dbReference type="OMA" id="KQRIAYG"/>
<sequence>MDLEIISQLLTLVNQERSRYNLQPVYSDRILNICAQQQSTYQADIDQMTHNNPRGNLTRRTRILGGQYVLWEENVAVGYRNAQEVMRGWMNSPGHRRNILSPSINRMGSSKIISSTGRSYWTQCFAQSNFDSSQMFSSEN</sequence>
<reference evidence="2 3" key="1">
    <citation type="journal article" date="2011" name="Genome Res.">
        <title>Phylogeny-wide analysis of social amoeba genomes highlights ancient origins for complex intercellular communication.</title>
        <authorList>
            <person name="Heidel A.J."/>
            <person name="Lawal H.M."/>
            <person name="Felder M."/>
            <person name="Schilde C."/>
            <person name="Helps N.R."/>
            <person name="Tunggal B."/>
            <person name="Rivero F."/>
            <person name="John U."/>
            <person name="Schleicher M."/>
            <person name="Eichinger L."/>
            <person name="Platzer M."/>
            <person name="Noegel A.A."/>
            <person name="Schaap P."/>
            <person name="Gloeckner G."/>
        </authorList>
    </citation>
    <scope>NUCLEOTIDE SEQUENCE [LARGE SCALE GENOMIC DNA]</scope>
    <source>
        <strain evidence="3">ATCC 26659 / Pp 5 / PN500</strain>
    </source>
</reference>
<keyword evidence="3" id="KW-1185">Reference proteome</keyword>
<evidence type="ECO:0000313" key="2">
    <source>
        <dbReference type="EMBL" id="EFA78963.1"/>
    </source>
</evidence>
<dbReference type="SUPFAM" id="SSF55797">
    <property type="entry name" value="PR-1-like"/>
    <property type="match status" value="1"/>
</dbReference>
<dbReference type="CDD" id="cd05379">
    <property type="entry name" value="CAP_bacterial"/>
    <property type="match status" value="1"/>
</dbReference>
<dbReference type="InterPro" id="IPR035940">
    <property type="entry name" value="CAP_sf"/>
</dbReference>
<accession>D3BI63</accession>
<gene>
    <name evidence="2" type="ORF">PPL_08431</name>
</gene>
<protein>
    <recommendedName>
        <fullName evidence="1">SCP domain-containing protein</fullName>
    </recommendedName>
</protein>
<dbReference type="PANTHER" id="PTHR31157:SF1">
    <property type="entry name" value="SCP DOMAIN-CONTAINING PROTEIN"/>
    <property type="match status" value="1"/>
</dbReference>
<dbReference type="EMBL" id="ADBJ01000037">
    <property type="protein sequence ID" value="EFA78963.1"/>
    <property type="molecule type" value="Genomic_DNA"/>
</dbReference>
<dbReference type="GeneID" id="31363911"/>
<evidence type="ECO:0000313" key="3">
    <source>
        <dbReference type="Proteomes" id="UP000001396"/>
    </source>
</evidence>
<dbReference type="Gene3D" id="3.40.33.10">
    <property type="entry name" value="CAP"/>
    <property type="match status" value="1"/>
</dbReference>
<evidence type="ECO:0000259" key="1">
    <source>
        <dbReference type="Pfam" id="PF00188"/>
    </source>
</evidence>
<proteinExistence type="predicted"/>
<dbReference type="Proteomes" id="UP000001396">
    <property type="component" value="Unassembled WGS sequence"/>
</dbReference>
<organism evidence="2 3">
    <name type="scientific">Heterostelium pallidum (strain ATCC 26659 / Pp 5 / PN500)</name>
    <name type="common">Cellular slime mold</name>
    <name type="synonym">Polysphondylium pallidum</name>
    <dbReference type="NCBI Taxonomy" id="670386"/>
    <lineage>
        <taxon>Eukaryota</taxon>
        <taxon>Amoebozoa</taxon>
        <taxon>Evosea</taxon>
        <taxon>Eumycetozoa</taxon>
        <taxon>Dictyostelia</taxon>
        <taxon>Acytosteliales</taxon>
        <taxon>Acytosteliaceae</taxon>
        <taxon>Heterostelium</taxon>
    </lineage>
</organism>
<dbReference type="InterPro" id="IPR014044">
    <property type="entry name" value="CAP_dom"/>
</dbReference>
<dbReference type="Pfam" id="PF00188">
    <property type="entry name" value="CAP"/>
    <property type="match status" value="1"/>
</dbReference>
<dbReference type="AlphaFoldDB" id="D3BI63"/>
<feature type="domain" description="SCP" evidence="1">
    <location>
        <begin position="10"/>
        <end position="125"/>
    </location>
</feature>
<dbReference type="RefSeq" id="XP_020431087.1">
    <property type="nucleotide sequence ID" value="XM_020579248.1"/>
</dbReference>
<name>D3BI63_HETP5</name>
<dbReference type="PANTHER" id="PTHR31157">
    <property type="entry name" value="SCP DOMAIN-CONTAINING PROTEIN"/>
    <property type="match status" value="1"/>
</dbReference>
<comment type="caution">
    <text evidence="2">The sequence shown here is derived from an EMBL/GenBank/DDBJ whole genome shotgun (WGS) entry which is preliminary data.</text>
</comment>
<dbReference type="InParanoid" id="D3BI63"/>